<sequence>MTPILVFDIETIPDCDGLRRLHAGEEGWDGDDAAVAERAFAAQREKSGSDFLRHHVQRVCAISCVMRTDKSLRVRSLGDESSDEATLVAEFFDLIERSTPQLVSWNGGGFDLPVLHYRALVHGIQAPRYWDWGDDDREFKWNNYLSRYHTRHLDLMDVLAMFGGRANAPLDDLAKLCGFPGKLGMDGGKVWDSYLAGGLHGIRSYCETDVMNTWLVYCRFRLMRGEIGREAYDAEIALARETLGALAAKPGCEHWKEYLEAWK</sequence>
<dbReference type="InterPro" id="IPR036397">
    <property type="entry name" value="RNaseH_sf"/>
</dbReference>
<evidence type="ECO:0000259" key="1">
    <source>
        <dbReference type="Pfam" id="PF10108"/>
    </source>
</evidence>
<name>A0A8B6X6T6_9BURK</name>
<accession>A0A8B6X6T6</accession>
<dbReference type="InterPro" id="IPR012337">
    <property type="entry name" value="RNaseH-like_sf"/>
</dbReference>
<evidence type="ECO:0000313" key="2">
    <source>
        <dbReference type="Proteomes" id="UP000675920"/>
    </source>
</evidence>
<keyword evidence="3" id="KW-0269">Exonuclease</keyword>
<dbReference type="AlphaFoldDB" id="A0A8B6X6T6"/>
<keyword evidence="3" id="KW-0540">Nuclease</keyword>
<dbReference type="InterPro" id="IPR019288">
    <property type="entry name" value="3'-5'_exonuclease_PolB-like"/>
</dbReference>
<dbReference type="Gene3D" id="3.30.420.10">
    <property type="entry name" value="Ribonuclease H-like superfamily/Ribonuclease H"/>
    <property type="match status" value="1"/>
</dbReference>
<keyword evidence="2" id="KW-1185">Reference proteome</keyword>
<dbReference type="SUPFAM" id="SSF53098">
    <property type="entry name" value="Ribonuclease H-like"/>
    <property type="match status" value="1"/>
</dbReference>
<keyword evidence="3" id="KW-0378">Hydrolase</keyword>
<proteinExistence type="predicted"/>
<dbReference type="Proteomes" id="UP000675920">
    <property type="component" value="Unplaced"/>
</dbReference>
<organism evidence="2 3">
    <name type="scientific">Derxia gummosa DSM 723</name>
    <dbReference type="NCBI Taxonomy" id="1121388"/>
    <lineage>
        <taxon>Bacteria</taxon>
        <taxon>Pseudomonadati</taxon>
        <taxon>Pseudomonadota</taxon>
        <taxon>Betaproteobacteria</taxon>
        <taxon>Burkholderiales</taxon>
        <taxon>Alcaligenaceae</taxon>
        <taxon>Derxia</taxon>
    </lineage>
</organism>
<reference evidence="3" key="1">
    <citation type="submission" date="2025-08" db="UniProtKB">
        <authorList>
            <consortium name="RefSeq"/>
        </authorList>
    </citation>
    <scope>IDENTIFICATION</scope>
</reference>
<evidence type="ECO:0000313" key="3">
    <source>
        <dbReference type="RefSeq" id="WP_028312853.1"/>
    </source>
</evidence>
<dbReference type="Pfam" id="PF10108">
    <property type="entry name" value="DNA_pol_B_exo2"/>
    <property type="match status" value="1"/>
</dbReference>
<dbReference type="OrthoDB" id="13288at2"/>
<dbReference type="RefSeq" id="WP_028312853.1">
    <property type="nucleotide sequence ID" value="NZ_KI519499.1"/>
</dbReference>
<dbReference type="CDD" id="cd05782">
    <property type="entry name" value="DNA_polB_like1_exo"/>
    <property type="match status" value="1"/>
</dbReference>
<dbReference type="GO" id="GO:0004527">
    <property type="term" value="F:exonuclease activity"/>
    <property type="evidence" value="ECO:0007669"/>
    <property type="project" value="UniProtKB-KW"/>
</dbReference>
<feature type="domain" description="Predicted 3'-5' exonuclease PolB-like" evidence="1">
    <location>
        <begin position="49"/>
        <end position="262"/>
    </location>
</feature>
<protein>
    <submittedName>
        <fullName evidence="3">3'-5' exonuclease</fullName>
    </submittedName>
</protein>
<dbReference type="GO" id="GO:0003676">
    <property type="term" value="F:nucleic acid binding"/>
    <property type="evidence" value="ECO:0007669"/>
    <property type="project" value="InterPro"/>
</dbReference>